<dbReference type="AlphaFoldDB" id="C7XTW4"/>
<evidence type="ECO:0000259" key="1">
    <source>
        <dbReference type="Pfam" id="PF08386"/>
    </source>
</evidence>
<gene>
    <name evidence="3" type="ORF">HMPREF0501_00130</name>
</gene>
<protein>
    <submittedName>
        <fullName evidence="3">Phospholipase/carboxylesterase</fullName>
        <ecNumber evidence="3">3.1.-.-</ecNumber>
    </submittedName>
</protein>
<dbReference type="RefSeq" id="WP_006915869.1">
    <property type="nucleotide sequence ID" value="NZ_GG698802.1"/>
</dbReference>
<dbReference type="STRING" id="575594.HMPREF0501_00130"/>
<feature type="domain" description="Serine aminopeptidase S33" evidence="2">
    <location>
        <begin position="26"/>
        <end position="154"/>
    </location>
</feature>
<dbReference type="Pfam" id="PF12146">
    <property type="entry name" value="Hydrolase_4"/>
    <property type="match status" value="1"/>
</dbReference>
<evidence type="ECO:0000313" key="4">
    <source>
        <dbReference type="Proteomes" id="UP000003987"/>
    </source>
</evidence>
<dbReference type="GO" id="GO:0016787">
    <property type="term" value="F:hydrolase activity"/>
    <property type="evidence" value="ECO:0007669"/>
    <property type="project" value="UniProtKB-KW"/>
</dbReference>
<organism evidence="3 4">
    <name type="scientific">Limosilactobacillus coleohominis 101-4-CHN</name>
    <dbReference type="NCBI Taxonomy" id="575594"/>
    <lineage>
        <taxon>Bacteria</taxon>
        <taxon>Bacillati</taxon>
        <taxon>Bacillota</taxon>
        <taxon>Bacilli</taxon>
        <taxon>Lactobacillales</taxon>
        <taxon>Lactobacillaceae</taxon>
        <taxon>Limosilactobacillus</taxon>
    </lineage>
</organism>
<dbReference type="InterPro" id="IPR013595">
    <property type="entry name" value="Pept_S33_TAP-like_C"/>
</dbReference>
<dbReference type="SUPFAM" id="SSF53474">
    <property type="entry name" value="alpha/beta-Hydrolases"/>
    <property type="match status" value="1"/>
</dbReference>
<reference evidence="3 4" key="1">
    <citation type="submission" date="2009-06" db="EMBL/GenBank/DDBJ databases">
        <title>The Genome Sequence of Lactobacillus coleohominis strain 101-4-CHN.</title>
        <authorList>
            <consortium name="The Broad Institute Genome Sequencing Platform"/>
            <person name="Ward D."/>
            <person name="Young S.K."/>
            <person name="Zeng Q."/>
            <person name="Koehrsen M."/>
            <person name="Alvarado L."/>
            <person name="Berlin A."/>
            <person name="Borenstein D."/>
            <person name="Chen Z."/>
            <person name="Engels R."/>
            <person name="Freedman E."/>
            <person name="Gellesch M."/>
            <person name="Goldberg J."/>
            <person name="Griggs A."/>
            <person name="Gujja S."/>
            <person name="Heiman D."/>
            <person name="Hepburn T."/>
            <person name="Howarth C."/>
            <person name="Jen D."/>
            <person name="Larson L."/>
            <person name="Lewis B."/>
            <person name="Mehta T."/>
            <person name="Park D."/>
            <person name="Pearson M."/>
            <person name="Roberts A."/>
            <person name="Saif S."/>
            <person name="Shea T."/>
            <person name="Shenoy N."/>
            <person name="Sisk P."/>
            <person name="Stolte C."/>
            <person name="Sykes S."/>
            <person name="Walk T."/>
            <person name="White J."/>
            <person name="Yandava C."/>
            <person name="Liu Y."/>
            <person name="Xu Q."/>
            <person name="Lander E."/>
            <person name="Nusbaum C."/>
            <person name="Galagan J."/>
            <person name="Birren B."/>
        </authorList>
    </citation>
    <scope>NUCLEOTIDE SEQUENCE [LARGE SCALE GENOMIC DNA]</scope>
    <source>
        <strain evidence="3 4">101-4-CHN</strain>
    </source>
</reference>
<dbReference type="Gene3D" id="3.40.50.1820">
    <property type="entry name" value="alpha/beta hydrolase"/>
    <property type="match status" value="1"/>
</dbReference>
<accession>C7XTW4</accession>
<dbReference type="Pfam" id="PF08386">
    <property type="entry name" value="Abhydrolase_4"/>
    <property type="match status" value="1"/>
</dbReference>
<dbReference type="InterPro" id="IPR029058">
    <property type="entry name" value="AB_hydrolase_fold"/>
</dbReference>
<evidence type="ECO:0000313" key="3">
    <source>
        <dbReference type="EMBL" id="EEU30725.1"/>
    </source>
</evidence>
<proteinExistence type="predicted"/>
<feature type="domain" description="Peptidase S33 tripeptidyl aminopeptidase-like C-terminal" evidence="1">
    <location>
        <begin position="175"/>
        <end position="238"/>
    </location>
</feature>
<evidence type="ECO:0000259" key="2">
    <source>
        <dbReference type="Pfam" id="PF12146"/>
    </source>
</evidence>
<dbReference type="HOGENOM" id="CLU_048353_1_0_9"/>
<dbReference type="EMBL" id="GG698802">
    <property type="protein sequence ID" value="EEU30725.1"/>
    <property type="molecule type" value="Genomic_DNA"/>
</dbReference>
<dbReference type="EC" id="3.1.-.-" evidence="3"/>
<keyword evidence="4" id="KW-1185">Reference proteome</keyword>
<keyword evidence="3" id="KW-0378">Hydrolase</keyword>
<dbReference type="PANTHER" id="PTHR42886">
    <property type="entry name" value="RE40534P-RELATED"/>
    <property type="match status" value="1"/>
</dbReference>
<dbReference type="eggNOG" id="COG1073">
    <property type="taxonomic scope" value="Bacteria"/>
</dbReference>
<dbReference type="PANTHER" id="PTHR42886:SF29">
    <property type="entry name" value="PUMMELIG, ISOFORM A"/>
    <property type="match status" value="1"/>
</dbReference>
<name>C7XTW4_9LACO</name>
<dbReference type="InterPro" id="IPR022742">
    <property type="entry name" value="Hydrolase_4"/>
</dbReference>
<dbReference type="Proteomes" id="UP000003987">
    <property type="component" value="Unassembled WGS sequence"/>
</dbReference>
<dbReference type="OrthoDB" id="9780269at2"/>
<sequence>MTTTLAIPTRNGEVVGTFYSAENNNLLVILCHGLGSSASLLSNYGVDLSNNNYNVFTFDFIGGSDFSLSGGSMKEMTVKTEIAELNDVIDHFYSKNPQQKIIIGGESQGGYVAAMVSAQRNDITGLILLYQAFLIQDSAKELLKQYGSAPTFQLMGMTLGHQYLTDAVSIDPFQKIKNDQTPVLLIHGSLDRIVPISYAKRAAKLYPNCELVMVKAGHGIYGGRTQADVSQKIVEFLKRI</sequence>